<protein>
    <recommendedName>
        <fullName evidence="2">alanine--tRNA ligase</fullName>
        <ecNumber evidence="2">6.1.1.7</ecNumber>
    </recommendedName>
</protein>
<dbReference type="InterPro" id="IPR002318">
    <property type="entry name" value="Ala-tRNA-lgiase_IIc"/>
</dbReference>
<dbReference type="InterPro" id="IPR018165">
    <property type="entry name" value="Ala-tRNA-synth_IIc_core"/>
</dbReference>
<dbReference type="GO" id="GO:0005739">
    <property type="term" value="C:mitochondrion"/>
    <property type="evidence" value="ECO:0007669"/>
    <property type="project" value="TreeGrafter"/>
</dbReference>
<keyword evidence="10" id="KW-0648">Protein biosynthesis</keyword>
<dbReference type="PRINTS" id="PR00980">
    <property type="entry name" value="TRNASYNTHALA"/>
</dbReference>
<dbReference type="Pfam" id="PF01411">
    <property type="entry name" value="tRNA-synt_2c"/>
    <property type="match status" value="1"/>
</dbReference>
<dbReference type="OMA" id="VWNHVMM"/>
<evidence type="ECO:0000256" key="3">
    <source>
        <dbReference type="ARBA" id="ARBA00022555"/>
    </source>
</evidence>
<dbReference type="GO" id="GO:0000049">
    <property type="term" value="F:tRNA binding"/>
    <property type="evidence" value="ECO:0007669"/>
    <property type="project" value="UniProtKB-KW"/>
</dbReference>
<dbReference type="eggNOG" id="KOG0188">
    <property type="taxonomic scope" value="Eukaryota"/>
</dbReference>
<keyword evidence="5" id="KW-0479">Metal-binding</keyword>
<sequence>MAKLTRACNSQKCIRAGGKHNDLDDVGKDVYHHTFFEMLGNWSFGNYFKQEAVHLSMTLLTEVFQVDKEWLYATYFGGDKQLGLEPDEETRLIWLQYLPSERVLPFGCKDNFWEMGDVGPCGPCTEIHYDRIGNRDASQLVNADVPDVIEIWNNVFIQFNREQDGKLVPLPHKHVDTGMGFERLASILQGKDSNYDTDVFTPLFAVIQKLTKAAPYTGKLGEEDPDKKDMAYRVVADHVRTLTFAITDGAVPSNDGRGYVLRRILRRAVRYGQQFLNAVCVTPLQYRSQSYFNTIMFTLASAMYVLVCCGVDGVNCYGMIIVSPKNRLSELFRLVFVPTQIASLTFPVLVAGVMRAGTSSGAP</sequence>
<feature type="transmembrane region" description="Helical" evidence="13">
    <location>
        <begin position="295"/>
        <end position="322"/>
    </location>
</feature>
<reference evidence="15" key="2">
    <citation type="submission" date="2015-06" db="UniProtKB">
        <authorList>
            <consortium name="EnsemblProtists"/>
        </authorList>
    </citation>
    <scope>IDENTIFICATION</scope>
    <source>
        <strain evidence="15">Emoy2</strain>
    </source>
</reference>
<comment type="similarity">
    <text evidence="1">Belongs to the class-II aminoacyl-tRNA synthetase family.</text>
</comment>
<accession>M4BPE4</accession>
<evidence type="ECO:0000256" key="7">
    <source>
        <dbReference type="ARBA" id="ARBA00022833"/>
    </source>
</evidence>
<dbReference type="GO" id="GO:0005524">
    <property type="term" value="F:ATP binding"/>
    <property type="evidence" value="ECO:0007669"/>
    <property type="project" value="UniProtKB-KW"/>
</dbReference>
<dbReference type="InterPro" id="IPR045864">
    <property type="entry name" value="aa-tRNA-synth_II/BPL/LPL"/>
</dbReference>
<dbReference type="AlphaFoldDB" id="M4BPE4"/>
<evidence type="ECO:0000256" key="2">
    <source>
        <dbReference type="ARBA" id="ARBA00013168"/>
    </source>
</evidence>
<evidence type="ECO:0000256" key="6">
    <source>
        <dbReference type="ARBA" id="ARBA00022741"/>
    </source>
</evidence>
<evidence type="ECO:0000256" key="10">
    <source>
        <dbReference type="ARBA" id="ARBA00022917"/>
    </source>
</evidence>
<dbReference type="PANTHER" id="PTHR11777">
    <property type="entry name" value="ALANYL-TRNA SYNTHETASE"/>
    <property type="match status" value="1"/>
</dbReference>
<evidence type="ECO:0000256" key="12">
    <source>
        <dbReference type="ARBA" id="ARBA00048300"/>
    </source>
</evidence>
<dbReference type="InterPro" id="IPR018162">
    <property type="entry name" value="Ala-tRNA-ligase_IIc_anticod-bd"/>
</dbReference>
<keyword evidence="9" id="KW-0694">RNA-binding</keyword>
<keyword evidence="13" id="KW-0472">Membrane</keyword>
<evidence type="ECO:0000256" key="9">
    <source>
        <dbReference type="ARBA" id="ARBA00022884"/>
    </source>
</evidence>
<keyword evidence="8" id="KW-0067">ATP-binding</keyword>
<evidence type="ECO:0000313" key="15">
    <source>
        <dbReference type="EnsemblProtists" id="HpaP808283"/>
    </source>
</evidence>
<evidence type="ECO:0000313" key="16">
    <source>
        <dbReference type="Proteomes" id="UP000011713"/>
    </source>
</evidence>
<dbReference type="InParanoid" id="M4BPE4"/>
<dbReference type="Gene3D" id="3.30.930.10">
    <property type="entry name" value="Bira Bifunctional Protein, Domain 2"/>
    <property type="match status" value="1"/>
</dbReference>
<dbReference type="VEuPathDB" id="FungiDB:HpaG808283"/>
<organism evidence="15 16">
    <name type="scientific">Hyaloperonospora arabidopsidis (strain Emoy2)</name>
    <name type="common">Downy mildew agent</name>
    <name type="synonym">Peronospora arabidopsidis</name>
    <dbReference type="NCBI Taxonomy" id="559515"/>
    <lineage>
        <taxon>Eukaryota</taxon>
        <taxon>Sar</taxon>
        <taxon>Stramenopiles</taxon>
        <taxon>Oomycota</taxon>
        <taxon>Peronosporomycetes</taxon>
        <taxon>Peronosporales</taxon>
        <taxon>Peronosporaceae</taxon>
        <taxon>Hyaloperonospora</taxon>
    </lineage>
</organism>
<comment type="catalytic activity">
    <reaction evidence="12">
        <text>tRNA(Ala) + L-alanine + ATP = L-alanyl-tRNA(Ala) + AMP + diphosphate</text>
        <dbReference type="Rhea" id="RHEA:12540"/>
        <dbReference type="Rhea" id="RHEA-COMP:9657"/>
        <dbReference type="Rhea" id="RHEA-COMP:9923"/>
        <dbReference type="ChEBI" id="CHEBI:30616"/>
        <dbReference type="ChEBI" id="CHEBI:33019"/>
        <dbReference type="ChEBI" id="CHEBI:57972"/>
        <dbReference type="ChEBI" id="CHEBI:78442"/>
        <dbReference type="ChEBI" id="CHEBI:78497"/>
        <dbReference type="ChEBI" id="CHEBI:456215"/>
        <dbReference type="EC" id="6.1.1.7"/>
    </reaction>
</comment>
<keyword evidence="7" id="KW-0862">Zinc</keyword>
<keyword evidence="3" id="KW-0820">tRNA-binding</keyword>
<keyword evidence="6" id="KW-0547">Nucleotide-binding</keyword>
<dbReference type="EC" id="6.1.1.7" evidence="2"/>
<evidence type="ECO:0000259" key="14">
    <source>
        <dbReference type="PROSITE" id="PS50860"/>
    </source>
</evidence>
<dbReference type="Proteomes" id="UP000011713">
    <property type="component" value="Unassembled WGS sequence"/>
</dbReference>
<evidence type="ECO:0000256" key="13">
    <source>
        <dbReference type="SAM" id="Phobius"/>
    </source>
</evidence>
<evidence type="ECO:0000256" key="5">
    <source>
        <dbReference type="ARBA" id="ARBA00022723"/>
    </source>
</evidence>
<keyword evidence="4" id="KW-0436">Ligase</keyword>
<keyword evidence="13" id="KW-0812">Transmembrane</keyword>
<dbReference type="PANTHER" id="PTHR11777:SF9">
    <property type="entry name" value="ALANINE--TRNA LIGASE, CYTOPLASMIC"/>
    <property type="match status" value="1"/>
</dbReference>
<keyword evidence="13" id="KW-1133">Transmembrane helix</keyword>
<evidence type="ECO:0000256" key="8">
    <source>
        <dbReference type="ARBA" id="ARBA00022840"/>
    </source>
</evidence>
<dbReference type="SUPFAM" id="SSF101353">
    <property type="entry name" value="Putative anticodon-binding domain of alanyl-tRNA synthetase (AlaRS)"/>
    <property type="match status" value="1"/>
</dbReference>
<dbReference type="GO" id="GO:0004813">
    <property type="term" value="F:alanine-tRNA ligase activity"/>
    <property type="evidence" value="ECO:0007669"/>
    <property type="project" value="UniProtKB-EC"/>
</dbReference>
<dbReference type="InterPro" id="IPR050058">
    <property type="entry name" value="Ala-tRNA_ligase"/>
</dbReference>
<dbReference type="SUPFAM" id="SSF55681">
    <property type="entry name" value="Class II aaRS and biotin synthetases"/>
    <property type="match status" value="1"/>
</dbReference>
<dbReference type="STRING" id="559515.M4BPE4"/>
<evidence type="ECO:0000256" key="11">
    <source>
        <dbReference type="ARBA" id="ARBA00023146"/>
    </source>
</evidence>
<reference evidence="16" key="1">
    <citation type="journal article" date="2010" name="Science">
        <title>Signatures of adaptation to obligate biotrophy in the Hyaloperonospora arabidopsidis genome.</title>
        <authorList>
            <person name="Baxter L."/>
            <person name="Tripathy S."/>
            <person name="Ishaque N."/>
            <person name="Boot N."/>
            <person name="Cabral A."/>
            <person name="Kemen E."/>
            <person name="Thines M."/>
            <person name="Ah-Fong A."/>
            <person name="Anderson R."/>
            <person name="Badejoko W."/>
            <person name="Bittner-Eddy P."/>
            <person name="Boore J.L."/>
            <person name="Chibucos M.C."/>
            <person name="Coates M."/>
            <person name="Dehal P."/>
            <person name="Delehaunty K."/>
            <person name="Dong S."/>
            <person name="Downton P."/>
            <person name="Dumas B."/>
            <person name="Fabro G."/>
            <person name="Fronick C."/>
            <person name="Fuerstenberg S.I."/>
            <person name="Fulton L."/>
            <person name="Gaulin E."/>
            <person name="Govers F."/>
            <person name="Hughes L."/>
            <person name="Humphray S."/>
            <person name="Jiang R.H."/>
            <person name="Judelson H."/>
            <person name="Kamoun S."/>
            <person name="Kyung K."/>
            <person name="Meijer H."/>
            <person name="Minx P."/>
            <person name="Morris P."/>
            <person name="Nelson J."/>
            <person name="Phuntumart V."/>
            <person name="Qutob D."/>
            <person name="Rehmany A."/>
            <person name="Rougon-Cardoso A."/>
            <person name="Ryden P."/>
            <person name="Torto-Alalibo T."/>
            <person name="Studholme D."/>
            <person name="Wang Y."/>
            <person name="Win J."/>
            <person name="Wood J."/>
            <person name="Clifton S.W."/>
            <person name="Rogers J."/>
            <person name="Van den Ackerveken G."/>
            <person name="Jones J.D."/>
            <person name="McDowell J.M."/>
            <person name="Beynon J."/>
            <person name="Tyler B.M."/>
        </authorList>
    </citation>
    <scope>NUCLEOTIDE SEQUENCE [LARGE SCALE GENOMIC DNA]</scope>
    <source>
        <strain evidence="16">Emoy2</strain>
    </source>
</reference>
<evidence type="ECO:0000256" key="4">
    <source>
        <dbReference type="ARBA" id="ARBA00022598"/>
    </source>
</evidence>
<dbReference type="InterPro" id="IPR018164">
    <property type="entry name" value="Ala-tRNA-synth_IIc_N"/>
</dbReference>
<dbReference type="PROSITE" id="PS50860">
    <property type="entry name" value="AA_TRNA_LIGASE_II_ALA"/>
    <property type="match status" value="1"/>
</dbReference>
<name>M4BPE4_HYAAE</name>
<dbReference type="GO" id="GO:0046872">
    <property type="term" value="F:metal ion binding"/>
    <property type="evidence" value="ECO:0007669"/>
    <property type="project" value="UniProtKB-KW"/>
</dbReference>
<dbReference type="GO" id="GO:0006419">
    <property type="term" value="P:alanyl-tRNA aminoacylation"/>
    <property type="evidence" value="ECO:0007669"/>
    <property type="project" value="InterPro"/>
</dbReference>
<evidence type="ECO:0000256" key="1">
    <source>
        <dbReference type="ARBA" id="ARBA00008226"/>
    </source>
</evidence>
<keyword evidence="11" id="KW-0030">Aminoacyl-tRNA synthetase</keyword>
<feature type="transmembrane region" description="Helical" evidence="13">
    <location>
        <begin position="334"/>
        <end position="354"/>
    </location>
</feature>
<dbReference type="EnsemblProtists" id="HpaT808283">
    <property type="protein sequence ID" value="HpaP808283"/>
    <property type="gene ID" value="HpaG808283"/>
</dbReference>
<feature type="domain" description="Alanyl-transfer RNA synthetases family profile" evidence="14">
    <location>
        <begin position="1"/>
        <end position="278"/>
    </location>
</feature>
<dbReference type="EMBL" id="JH598500">
    <property type="status" value="NOT_ANNOTATED_CDS"/>
    <property type="molecule type" value="Genomic_DNA"/>
</dbReference>
<dbReference type="CDD" id="cd00673">
    <property type="entry name" value="AlaRS_core"/>
    <property type="match status" value="1"/>
</dbReference>
<dbReference type="FunFam" id="3.30.930.10:FF:000011">
    <property type="entry name" value="Alanine--tRNA ligase, cytoplasmic"/>
    <property type="match status" value="1"/>
</dbReference>
<dbReference type="HOGENOM" id="CLU_763863_0_0_1"/>
<keyword evidence="16" id="KW-1185">Reference proteome</keyword>
<dbReference type="GO" id="GO:0002161">
    <property type="term" value="F:aminoacyl-tRNA deacylase activity"/>
    <property type="evidence" value="ECO:0007669"/>
    <property type="project" value="TreeGrafter"/>
</dbReference>
<proteinExistence type="inferred from homology"/>